<comment type="subcellular location">
    <subcellularLocation>
        <location evidence="2 12">Cell inner membrane</location>
        <topology evidence="2 12">Single-pass membrane protein</topology>
    </subcellularLocation>
</comment>
<name>A0A2V4NUR2_9RHOB</name>
<dbReference type="GO" id="GO:0017004">
    <property type="term" value="P:cytochrome complex assembly"/>
    <property type="evidence" value="ECO:0007669"/>
    <property type="project" value="UniProtKB-KW"/>
</dbReference>
<evidence type="ECO:0000313" key="13">
    <source>
        <dbReference type="EMBL" id="PYC48746.1"/>
    </source>
</evidence>
<evidence type="ECO:0000256" key="5">
    <source>
        <dbReference type="ARBA" id="ARBA00022448"/>
    </source>
</evidence>
<keyword evidence="7 12" id="KW-0997">Cell inner membrane</keyword>
<dbReference type="GO" id="GO:0015886">
    <property type="term" value="P:heme transport"/>
    <property type="evidence" value="ECO:0007669"/>
    <property type="project" value="InterPro"/>
</dbReference>
<comment type="similarity">
    <text evidence="3 12">Belongs to the CcmD/CycX/HelD family.</text>
</comment>
<keyword evidence="11 12" id="KW-0472">Membrane</keyword>
<dbReference type="Pfam" id="PF04995">
    <property type="entry name" value="CcmD"/>
    <property type="match status" value="1"/>
</dbReference>
<evidence type="ECO:0000256" key="8">
    <source>
        <dbReference type="ARBA" id="ARBA00022692"/>
    </source>
</evidence>
<evidence type="ECO:0000256" key="2">
    <source>
        <dbReference type="ARBA" id="ARBA00004377"/>
    </source>
</evidence>
<keyword evidence="8 12" id="KW-0812">Transmembrane</keyword>
<keyword evidence="14" id="KW-1185">Reference proteome</keyword>
<protein>
    <recommendedName>
        <fullName evidence="4 12">Heme exporter protein D</fullName>
    </recommendedName>
</protein>
<keyword evidence="10 12" id="KW-1133">Transmembrane helix</keyword>
<evidence type="ECO:0000256" key="3">
    <source>
        <dbReference type="ARBA" id="ARBA00008741"/>
    </source>
</evidence>
<dbReference type="NCBIfam" id="TIGR03141">
    <property type="entry name" value="cytochro_ccmD"/>
    <property type="match status" value="1"/>
</dbReference>
<dbReference type="GO" id="GO:0005886">
    <property type="term" value="C:plasma membrane"/>
    <property type="evidence" value="ECO:0007669"/>
    <property type="project" value="UniProtKB-SubCell"/>
</dbReference>
<reference evidence="13 14" key="1">
    <citation type="submission" date="2018-05" db="EMBL/GenBank/DDBJ databases">
        <title>Oceanovita maritima gen. nov., sp. nov., a marine bacterium in the family Rhodobacteraceae isolated from surface seawater of Lundu port Xiamen, China.</title>
        <authorList>
            <person name="Hetharua B.H."/>
            <person name="Min D."/>
            <person name="Liao H."/>
            <person name="Tian Y."/>
        </authorList>
    </citation>
    <scope>NUCLEOTIDE SEQUENCE [LARGE SCALE GENOMIC DNA]</scope>
    <source>
        <strain evidence="13 14">FSX-11</strain>
    </source>
</reference>
<gene>
    <name evidence="13" type="primary">ccmD</name>
    <name evidence="13" type="ORF">DI396_01165</name>
</gene>
<proteinExistence type="inferred from homology"/>
<evidence type="ECO:0000256" key="10">
    <source>
        <dbReference type="ARBA" id="ARBA00022989"/>
    </source>
</evidence>
<evidence type="ECO:0000313" key="14">
    <source>
        <dbReference type="Proteomes" id="UP000248012"/>
    </source>
</evidence>
<evidence type="ECO:0000256" key="11">
    <source>
        <dbReference type="ARBA" id="ARBA00023136"/>
    </source>
</evidence>
<evidence type="ECO:0000256" key="1">
    <source>
        <dbReference type="ARBA" id="ARBA00002442"/>
    </source>
</evidence>
<evidence type="ECO:0000256" key="7">
    <source>
        <dbReference type="ARBA" id="ARBA00022519"/>
    </source>
</evidence>
<dbReference type="AlphaFoldDB" id="A0A2V4NUR2"/>
<dbReference type="Proteomes" id="UP000248012">
    <property type="component" value="Unassembled WGS sequence"/>
</dbReference>
<evidence type="ECO:0000256" key="4">
    <source>
        <dbReference type="ARBA" id="ARBA00016461"/>
    </source>
</evidence>
<evidence type="ECO:0000256" key="9">
    <source>
        <dbReference type="ARBA" id="ARBA00022748"/>
    </source>
</evidence>
<evidence type="ECO:0000256" key="6">
    <source>
        <dbReference type="ARBA" id="ARBA00022475"/>
    </source>
</evidence>
<comment type="caution">
    <text evidence="13">The sequence shown here is derived from an EMBL/GenBank/DDBJ whole genome shotgun (WGS) entry which is preliminary data.</text>
</comment>
<keyword evidence="5 12" id="KW-0813">Transport</keyword>
<keyword evidence="6 12" id="KW-1003">Cell membrane</keyword>
<organism evidence="13 14">
    <name type="scientific">Litorivita pollutaquae</name>
    <dbReference type="NCBI Taxonomy" id="2200892"/>
    <lineage>
        <taxon>Bacteria</taxon>
        <taxon>Pseudomonadati</taxon>
        <taxon>Pseudomonadota</taxon>
        <taxon>Alphaproteobacteria</taxon>
        <taxon>Rhodobacterales</taxon>
        <taxon>Paracoccaceae</taxon>
        <taxon>Litorivita</taxon>
    </lineage>
</organism>
<feature type="transmembrane region" description="Helical" evidence="12">
    <location>
        <begin position="12"/>
        <end position="32"/>
    </location>
</feature>
<keyword evidence="9 12" id="KW-0201">Cytochrome c-type biogenesis</keyword>
<comment type="function">
    <text evidence="1 12">Required for the export of heme to the periplasm for the biogenesis of c-type cytochromes.</text>
</comment>
<dbReference type="InterPro" id="IPR007078">
    <property type="entry name" value="Haem_export_protD_CcmD"/>
</dbReference>
<dbReference type="EMBL" id="QFVT01000002">
    <property type="protein sequence ID" value="PYC48746.1"/>
    <property type="molecule type" value="Genomic_DNA"/>
</dbReference>
<evidence type="ECO:0000256" key="12">
    <source>
        <dbReference type="RuleBase" id="RU363101"/>
    </source>
</evidence>
<accession>A0A2V4NUR2</accession>
<sequence length="52" mass="5760">MMPELGKYASEVLASYAVSIALLAVLVAVSVARARRLRRDLAQVEERMKRNG</sequence>